<dbReference type="GO" id="GO:0005524">
    <property type="term" value="F:ATP binding"/>
    <property type="evidence" value="ECO:0007669"/>
    <property type="project" value="UniProtKB-KW"/>
</dbReference>
<dbReference type="InterPro" id="IPR050130">
    <property type="entry name" value="ClpA_ClpB"/>
</dbReference>
<organism evidence="8 9">
    <name type="scientific">candidate division WWE3 bacterium GW2011_GWB1_47_11</name>
    <dbReference type="NCBI Taxonomy" id="1619117"/>
    <lineage>
        <taxon>Bacteria</taxon>
        <taxon>Katanobacteria</taxon>
    </lineage>
</organism>
<dbReference type="InterPro" id="IPR019489">
    <property type="entry name" value="Clp_ATPase_C"/>
</dbReference>
<evidence type="ECO:0000313" key="8">
    <source>
        <dbReference type="EMBL" id="KKU58151.1"/>
    </source>
</evidence>
<evidence type="ECO:0008006" key="10">
    <source>
        <dbReference type="Google" id="ProtNLM"/>
    </source>
</evidence>
<reference evidence="8 9" key="1">
    <citation type="journal article" date="2015" name="Nature">
        <title>rRNA introns, odd ribosomes, and small enigmatic genomes across a large radiation of phyla.</title>
        <authorList>
            <person name="Brown C.T."/>
            <person name="Hug L.A."/>
            <person name="Thomas B.C."/>
            <person name="Sharon I."/>
            <person name="Castelle C.J."/>
            <person name="Singh A."/>
            <person name="Wilkins M.J."/>
            <person name="Williams K.H."/>
            <person name="Banfield J.F."/>
        </authorList>
    </citation>
    <scope>NUCLEOTIDE SEQUENCE [LARGE SCALE GENOMIC DNA]</scope>
</reference>
<evidence type="ECO:0000313" key="9">
    <source>
        <dbReference type="Proteomes" id="UP000034684"/>
    </source>
</evidence>
<name>A0A0G1RM03_UNCKA</name>
<keyword evidence="2" id="KW-0547">Nucleotide-binding</keyword>
<dbReference type="InterPro" id="IPR041546">
    <property type="entry name" value="ClpA/ClpB_AAA_lid"/>
</dbReference>
<evidence type="ECO:0000256" key="5">
    <source>
        <dbReference type="SAM" id="Phobius"/>
    </source>
</evidence>
<feature type="transmembrane region" description="Helical" evidence="5">
    <location>
        <begin position="39"/>
        <end position="58"/>
    </location>
</feature>
<evidence type="ECO:0000256" key="1">
    <source>
        <dbReference type="ARBA" id="ARBA00022737"/>
    </source>
</evidence>
<comment type="caution">
    <text evidence="8">The sequence shown here is derived from an EMBL/GenBank/DDBJ whole genome shotgun (WGS) entry which is preliminary data.</text>
</comment>
<evidence type="ECO:0000256" key="2">
    <source>
        <dbReference type="ARBA" id="ARBA00022741"/>
    </source>
</evidence>
<dbReference type="Pfam" id="PF17871">
    <property type="entry name" value="AAA_lid_9"/>
    <property type="match status" value="1"/>
</dbReference>
<protein>
    <recommendedName>
        <fullName evidence="10">ATPase AAA-2 domain protein</fullName>
    </recommendedName>
</protein>
<dbReference type="EMBL" id="LCNN01000001">
    <property type="protein sequence ID" value="KKU58151.1"/>
    <property type="molecule type" value="Genomic_DNA"/>
</dbReference>
<evidence type="ECO:0000256" key="4">
    <source>
        <dbReference type="ARBA" id="ARBA00023186"/>
    </source>
</evidence>
<keyword evidence="5" id="KW-1133">Transmembrane helix</keyword>
<feature type="domain" description="Clp ATPase C-terminal" evidence="7">
    <location>
        <begin position="773"/>
        <end position="858"/>
    </location>
</feature>
<gene>
    <name evidence="8" type="ORF">UX79_C0001G0047</name>
</gene>
<feature type="domain" description="AAA+ ATPase" evidence="6">
    <location>
        <begin position="327"/>
        <end position="472"/>
    </location>
</feature>
<accession>A0A0G1RM03</accession>
<dbReference type="InterPro" id="IPR001270">
    <property type="entry name" value="ClpA/B"/>
</dbReference>
<dbReference type="GO" id="GO:0005737">
    <property type="term" value="C:cytoplasm"/>
    <property type="evidence" value="ECO:0007669"/>
    <property type="project" value="TreeGrafter"/>
</dbReference>
<evidence type="ECO:0000259" key="7">
    <source>
        <dbReference type="SMART" id="SM01086"/>
    </source>
</evidence>
<dbReference type="SMART" id="SM00382">
    <property type="entry name" value="AAA"/>
    <property type="match status" value="2"/>
</dbReference>
<dbReference type="CDD" id="cd00009">
    <property type="entry name" value="AAA"/>
    <property type="match status" value="1"/>
</dbReference>
<dbReference type="Pfam" id="PF10431">
    <property type="entry name" value="ClpB_D2-small"/>
    <property type="match status" value="1"/>
</dbReference>
<dbReference type="CDD" id="cd19499">
    <property type="entry name" value="RecA-like_ClpB_Hsp104-like"/>
    <property type="match status" value="1"/>
</dbReference>
<dbReference type="Gene3D" id="1.10.8.60">
    <property type="match status" value="2"/>
</dbReference>
<dbReference type="AlphaFoldDB" id="A0A0G1RM03"/>
<keyword evidence="5" id="KW-0472">Membrane</keyword>
<dbReference type="SUPFAM" id="SSF52540">
    <property type="entry name" value="P-loop containing nucleoside triphosphate hydrolases"/>
    <property type="match status" value="2"/>
</dbReference>
<feature type="domain" description="AAA+ ATPase" evidence="6">
    <location>
        <begin position="607"/>
        <end position="774"/>
    </location>
</feature>
<dbReference type="PATRIC" id="fig|1619117.3.peg.47"/>
<keyword evidence="1" id="KW-0677">Repeat</keyword>
<dbReference type="Pfam" id="PF00004">
    <property type="entry name" value="AAA"/>
    <property type="match status" value="1"/>
</dbReference>
<dbReference type="PANTHER" id="PTHR11638:SF18">
    <property type="entry name" value="HEAT SHOCK PROTEIN 104"/>
    <property type="match status" value="1"/>
</dbReference>
<dbReference type="PRINTS" id="PR00300">
    <property type="entry name" value="CLPPROTEASEA"/>
</dbReference>
<dbReference type="InterPro" id="IPR003593">
    <property type="entry name" value="AAA+_ATPase"/>
</dbReference>
<dbReference type="Pfam" id="PF07724">
    <property type="entry name" value="AAA_2"/>
    <property type="match status" value="1"/>
</dbReference>
<dbReference type="PANTHER" id="PTHR11638">
    <property type="entry name" value="ATP-DEPENDENT CLP PROTEASE"/>
    <property type="match status" value="1"/>
</dbReference>
<evidence type="ECO:0000256" key="3">
    <source>
        <dbReference type="ARBA" id="ARBA00022840"/>
    </source>
</evidence>
<dbReference type="InterPro" id="IPR003959">
    <property type="entry name" value="ATPase_AAA_core"/>
</dbReference>
<feature type="transmembrane region" description="Helical" evidence="5">
    <location>
        <begin position="100"/>
        <end position="122"/>
    </location>
</feature>
<feature type="transmembrane region" description="Helical" evidence="5">
    <location>
        <begin position="70"/>
        <end position="94"/>
    </location>
</feature>
<evidence type="ECO:0000259" key="6">
    <source>
        <dbReference type="SMART" id="SM00382"/>
    </source>
</evidence>
<keyword evidence="4" id="KW-0143">Chaperone</keyword>
<dbReference type="GO" id="GO:0016887">
    <property type="term" value="F:ATP hydrolysis activity"/>
    <property type="evidence" value="ECO:0007669"/>
    <property type="project" value="InterPro"/>
</dbReference>
<keyword evidence="3" id="KW-0067">ATP-binding</keyword>
<keyword evidence="5" id="KW-0812">Transmembrane</keyword>
<proteinExistence type="predicted"/>
<feature type="transmembrane region" description="Helical" evidence="5">
    <location>
        <begin position="12"/>
        <end position="33"/>
    </location>
</feature>
<dbReference type="SMART" id="SM01086">
    <property type="entry name" value="ClpB_D2-small"/>
    <property type="match status" value="1"/>
</dbReference>
<sequence>MPYFPLYKVLDFFLWYFVAVPKRLFVILKRVVVLANYELALTLNIKLLFTPLFGDYTFVGRFIGFILRILILLFGAVALISLLFLLFLVPVFWVLLPVLIFIYVEWWALLVFAFVLTVKLMVDWEAPQKKVTQVGSGDVTGSFRPQVAKYIALLKSPNANGFNLFMEDSDILVLRKRLELLHPSFVEKFAGELRSHSVSEAGARAYAYAKKHETRCVEKEHLFLALLSLLPKSETLLATFSLTLETCEGAVVWVVSERERLSKVFFWQEDYVLPKMGGVNRGMTGRVTPLLDSVSSDFTEHARRGHFEKVIGKEKIIVEVAQLLGSSKVNVLLVGEPGCGKTSLVKGIASKIIAGVDFDSLKFKRIVSLEPGSLVAGTKGAGDLTEKLNKVLEEIKKSGDVILFIDEIHNLLINSSGEGSDVSAIFSVLEPSLSSGDLQFIGATNIENYRKYIEPNGAFSRLFQLVEVPEASPQDTLEILGIMALKYEVVNKIVISYPALVKTVELSKKLIHERVLPDKAVEVLNRAAAKESTDDRYLTVQDVTEVISDVTHVPAAAVTQEESAKLLNVESDMRKYVIGQDHAIDQLGRALRALKRARAGIRDETKPIASFLFVGTTGVGKTETAKTLAKVYFGDEKAMIRLDMSEYQQADSLNRLIGSPDGRLRGFLTDTVRSKPFSVILLDELEKAYSNVLLTFLQVLDDGRLTDTTGRVIDFTNTIIIATSNVGTRSIQQVAARGGMFDEMKEVAMHDVREQFAPEFLNRFTGVIVFRPLTMDAVRKITDLMLARVRRVAEQKGVKVTFSSQLVAELIKRGCNAEWGARPMARLIEETVESYLAVRILANQVKQGDTVELGTEVLYSQYDKQRL</sequence>
<dbReference type="Proteomes" id="UP000034684">
    <property type="component" value="Unassembled WGS sequence"/>
</dbReference>
<dbReference type="Gene3D" id="3.40.50.300">
    <property type="entry name" value="P-loop containing nucleotide triphosphate hydrolases"/>
    <property type="match status" value="2"/>
</dbReference>
<dbReference type="InterPro" id="IPR027417">
    <property type="entry name" value="P-loop_NTPase"/>
</dbReference>
<dbReference type="GO" id="GO:0034605">
    <property type="term" value="P:cellular response to heat"/>
    <property type="evidence" value="ECO:0007669"/>
    <property type="project" value="TreeGrafter"/>
</dbReference>